<dbReference type="Gene3D" id="1.50.10.10">
    <property type="match status" value="1"/>
</dbReference>
<gene>
    <name evidence="3" type="ORF">IAD50_05420</name>
</gene>
<organism evidence="3 4">
    <name type="scientific">Candidatus Egerieisoma faecipullorum</name>
    <dbReference type="NCBI Taxonomy" id="2840963"/>
    <lineage>
        <taxon>Bacteria</taxon>
        <taxon>Bacillati</taxon>
        <taxon>Bacillota</taxon>
        <taxon>Clostridia</taxon>
        <taxon>Eubacteriales</taxon>
        <taxon>Clostridiaceae</taxon>
        <taxon>Clostridiaceae incertae sedis</taxon>
        <taxon>Candidatus Egerieisoma</taxon>
    </lineage>
</organism>
<evidence type="ECO:0000313" key="3">
    <source>
        <dbReference type="EMBL" id="HIU29719.1"/>
    </source>
</evidence>
<evidence type="ECO:0000259" key="2">
    <source>
        <dbReference type="Pfam" id="PF17390"/>
    </source>
</evidence>
<reference evidence="3" key="1">
    <citation type="submission" date="2020-10" db="EMBL/GenBank/DDBJ databases">
        <authorList>
            <person name="Gilroy R."/>
        </authorList>
    </citation>
    <scope>NUCLEOTIDE SEQUENCE</scope>
    <source>
        <strain evidence="3">CHK195-4489</strain>
    </source>
</reference>
<dbReference type="EMBL" id="DVMM01000109">
    <property type="protein sequence ID" value="HIU29719.1"/>
    <property type="molecule type" value="Genomic_DNA"/>
</dbReference>
<accession>A0A9D1I7M3</accession>
<comment type="caution">
    <text evidence="3">The sequence shown here is derived from an EMBL/GenBank/DDBJ whole genome shotgun (WGS) entry which is preliminary data.</text>
</comment>
<dbReference type="SUPFAM" id="SSF48208">
    <property type="entry name" value="Six-hairpin glycosidases"/>
    <property type="match status" value="1"/>
</dbReference>
<dbReference type="GO" id="GO:0005975">
    <property type="term" value="P:carbohydrate metabolic process"/>
    <property type="evidence" value="ECO:0007669"/>
    <property type="project" value="InterPro"/>
</dbReference>
<feature type="domain" description="Alpha-L-rhamnosidase six-hairpin glycosidase" evidence="1">
    <location>
        <begin position="187"/>
        <end position="331"/>
    </location>
</feature>
<dbReference type="Proteomes" id="UP000824089">
    <property type="component" value="Unassembled WGS sequence"/>
</dbReference>
<dbReference type="PANTHER" id="PTHR34987:SF6">
    <property type="entry name" value="ALPHA-L-RHAMNOSIDASE SIX-HAIRPIN GLYCOSIDASE DOMAIN-CONTAINING PROTEIN"/>
    <property type="match status" value="1"/>
</dbReference>
<dbReference type="Pfam" id="PF17389">
    <property type="entry name" value="Bac_rhamnosid6H"/>
    <property type="match status" value="1"/>
</dbReference>
<dbReference type="InterPro" id="IPR035398">
    <property type="entry name" value="Bac_rhamnosid_C"/>
</dbReference>
<proteinExistence type="predicted"/>
<dbReference type="Gene3D" id="2.60.420.10">
    <property type="entry name" value="Maltose phosphorylase, domain 3"/>
    <property type="match status" value="1"/>
</dbReference>
<name>A0A9D1I7M3_9CLOT</name>
<reference evidence="3" key="2">
    <citation type="journal article" date="2021" name="PeerJ">
        <title>Extensive microbial diversity within the chicken gut microbiome revealed by metagenomics and culture.</title>
        <authorList>
            <person name="Gilroy R."/>
            <person name="Ravi A."/>
            <person name="Getino M."/>
            <person name="Pursley I."/>
            <person name="Horton D.L."/>
            <person name="Alikhan N.F."/>
            <person name="Baker D."/>
            <person name="Gharbi K."/>
            <person name="Hall N."/>
            <person name="Watson M."/>
            <person name="Adriaenssens E.M."/>
            <person name="Foster-Nyarko E."/>
            <person name="Jarju S."/>
            <person name="Secka A."/>
            <person name="Antonio M."/>
            <person name="Oren A."/>
            <person name="Chaudhuri R.R."/>
            <person name="La Ragione R."/>
            <person name="Hildebrand F."/>
            <person name="Pallen M.J."/>
        </authorList>
    </citation>
    <scope>NUCLEOTIDE SEQUENCE</scope>
    <source>
        <strain evidence="3">CHK195-4489</strain>
    </source>
</reference>
<evidence type="ECO:0000313" key="4">
    <source>
        <dbReference type="Proteomes" id="UP000824089"/>
    </source>
</evidence>
<dbReference type="InterPro" id="IPR035396">
    <property type="entry name" value="Bac_rhamnosid6H"/>
</dbReference>
<dbReference type="InterPro" id="IPR008928">
    <property type="entry name" value="6-hairpin_glycosidase_sf"/>
</dbReference>
<sequence>MSEQNECLNKVPYGIRDESIFRNTEEDKRVRRFMTPKRILWMTQTDKAEVTGAETLLKPHVKQIHFNVPEQCRLESKGKSAGILLDFGVEFHGYVKLYIHSVSPQRVRLRIRFGESASEAMAELGGEKNATNDHINRDQIIDVGFLSMPEIGPSGFRFVRIDVVDPEAMITLQAVQGIFVYRELEYKGSFECNDELVNKIWNTAAYTVHLNMQEYVWDGIKRDRLVWIGDIHPETSTIQAVFGYDESVERSLDLARDESPLPNMMCGMSAYSLWWIMVQYGWYMQNGNRTFLESQKEYLVELLRYFAGCIKENGSEDLPENRFVDWPTADKPDVIHAGLQGIMRMAFRAGEFLCAELGDGETAKLCRDAFEKLGRHIPEHYANKQAAALLVLAGLADPVKTTNLILKRGGARGFSTFMGYYMLCAIGEAGDLAAALNILREYWGAMLSRGATTFWEDFNMEWLEGSSRIDELVAEGEKDLHGDYGAYCYQGFRHSLCHGWASGPAAFLSQYVLGVRPAAPGCEKVTIRPNLGDLEWVKGTYPTPYGIIRVEHRRKEDGTLESQIDLPEGVTLAE</sequence>
<dbReference type="PANTHER" id="PTHR34987">
    <property type="entry name" value="C, PUTATIVE (AFU_ORTHOLOGUE AFUA_3G02880)-RELATED"/>
    <property type="match status" value="1"/>
</dbReference>
<dbReference type="AlphaFoldDB" id="A0A9D1I7M3"/>
<evidence type="ECO:0000259" key="1">
    <source>
        <dbReference type="Pfam" id="PF17389"/>
    </source>
</evidence>
<feature type="domain" description="Alpha-L-rhamnosidase C-terminal" evidence="2">
    <location>
        <begin position="514"/>
        <end position="572"/>
    </location>
</feature>
<dbReference type="Pfam" id="PF17390">
    <property type="entry name" value="Bac_rhamnosid_C"/>
    <property type="match status" value="1"/>
</dbReference>
<protein>
    <submittedName>
        <fullName evidence="3">Alpha-L-rhamnosidase</fullName>
    </submittedName>
</protein>
<dbReference type="InterPro" id="IPR012341">
    <property type="entry name" value="6hp_glycosidase-like_sf"/>
</dbReference>